<protein>
    <submittedName>
        <fullName evidence="4">T9SS type A sorting domain-containing protein</fullName>
    </submittedName>
</protein>
<feature type="chain" id="PRO_5046506620" evidence="1">
    <location>
        <begin position="40"/>
        <end position="654"/>
    </location>
</feature>
<dbReference type="Pfam" id="PF07705">
    <property type="entry name" value="CARDB"/>
    <property type="match status" value="1"/>
</dbReference>
<dbReference type="EMBL" id="JAJADR010000002">
    <property type="protein sequence ID" value="MCB2408057.1"/>
    <property type="molecule type" value="Genomic_DNA"/>
</dbReference>
<sequence length="654" mass="68112">MTHSYSPGSGAQPSPTSYRKAAAGLLTALLALGALPAAAQTLNYDAGNAQNLAGTYQDLGTTGTAITTANSDDANSDVQNIGFNFPYNGATWSTFILSTNGFIKLGSTPLSDPFLYYAYAQTEAAGTFPGGPVASTDTRSNNILAPFSTDLTAATGGGTEYRVATTGTAPNRICTIQWKNVRDKPKQANSTNTAVIGTQLDNFSFQVKLYETTGQIDFVYGPSTAGAGPDAFRTVAIGIKGTDPAAGKVVMADKGSTAAWSAANFIANNYQLINYYFSADPHNVRSSVRPDAGRTYRFRANIDTDLAVQAVYTIGQLPIGTPHTVRASIRNAGTQTLVNQPVRLDVTGINTFTNTQTIGRLDPGASTTVTFAAYTSGSRLGANSVTVSVPTDAYANSDVRTETQTLTANTFNYAPLQLTQTPTYYGFGTREGISAVLYTAPRATTILSVTDFIPTGSNSTGQPIQGVIMNSAGTVLDVTPVYTVRAADLGTTVTLTLSTPVAIPAGDFLVGISQQAGTTEHYPVGLLGEGPTRTGSFFSRGNRLTGSFIDAAADGYGPLMIGATMSNTVTGTAKGAAAIDFALVPNPTRASAQLTVAEATATARQIVVLDALGRQVRSQELPARATQAALNVADLPRGLYTVRVGATAQRLVVE</sequence>
<feature type="signal peptide" evidence="1">
    <location>
        <begin position="1"/>
        <end position="39"/>
    </location>
</feature>
<gene>
    <name evidence="4" type="ORF">LGH74_08715</name>
</gene>
<dbReference type="InterPro" id="IPR013783">
    <property type="entry name" value="Ig-like_fold"/>
</dbReference>
<dbReference type="Pfam" id="PF18962">
    <property type="entry name" value="Por_Secre_tail"/>
    <property type="match status" value="1"/>
</dbReference>
<feature type="domain" description="CARDB" evidence="2">
    <location>
        <begin position="304"/>
        <end position="393"/>
    </location>
</feature>
<keyword evidence="5" id="KW-1185">Reference proteome</keyword>
<dbReference type="InterPro" id="IPR026444">
    <property type="entry name" value="Secre_tail"/>
</dbReference>
<evidence type="ECO:0000256" key="1">
    <source>
        <dbReference type="SAM" id="SignalP"/>
    </source>
</evidence>
<evidence type="ECO:0000259" key="2">
    <source>
        <dbReference type="Pfam" id="PF07705"/>
    </source>
</evidence>
<feature type="domain" description="Secretion system C-terminal sorting" evidence="3">
    <location>
        <begin position="585"/>
        <end position="649"/>
    </location>
</feature>
<evidence type="ECO:0000313" key="4">
    <source>
        <dbReference type="EMBL" id="MCB2408057.1"/>
    </source>
</evidence>
<name>A0ABS8APC0_9BACT</name>
<evidence type="ECO:0000313" key="5">
    <source>
        <dbReference type="Proteomes" id="UP001165296"/>
    </source>
</evidence>
<proteinExistence type="predicted"/>
<dbReference type="RefSeq" id="WP_226174667.1">
    <property type="nucleotide sequence ID" value="NZ_JAJADR010000002.1"/>
</dbReference>
<dbReference type="Proteomes" id="UP001165296">
    <property type="component" value="Unassembled WGS sequence"/>
</dbReference>
<reference evidence="4" key="1">
    <citation type="submission" date="2021-10" db="EMBL/GenBank/DDBJ databases">
        <authorList>
            <person name="Dean J.D."/>
            <person name="Kim M.K."/>
            <person name="Newey C.N."/>
            <person name="Stoker T.S."/>
            <person name="Thompson D.W."/>
            <person name="Grose J.H."/>
        </authorList>
    </citation>
    <scope>NUCLEOTIDE SEQUENCE</scope>
    <source>
        <strain evidence="4">BT178</strain>
    </source>
</reference>
<keyword evidence="1" id="KW-0732">Signal</keyword>
<evidence type="ECO:0000259" key="3">
    <source>
        <dbReference type="Pfam" id="PF18962"/>
    </source>
</evidence>
<dbReference type="InterPro" id="IPR011635">
    <property type="entry name" value="CARDB"/>
</dbReference>
<dbReference type="Gene3D" id="2.60.40.10">
    <property type="entry name" value="Immunoglobulins"/>
    <property type="match status" value="1"/>
</dbReference>
<accession>A0ABS8APC0</accession>
<organism evidence="4 5">
    <name type="scientific">Hymenobacter lucidus</name>
    <dbReference type="NCBI Taxonomy" id="2880930"/>
    <lineage>
        <taxon>Bacteria</taxon>
        <taxon>Pseudomonadati</taxon>
        <taxon>Bacteroidota</taxon>
        <taxon>Cytophagia</taxon>
        <taxon>Cytophagales</taxon>
        <taxon>Hymenobacteraceae</taxon>
        <taxon>Hymenobacter</taxon>
    </lineage>
</organism>
<dbReference type="NCBIfam" id="TIGR04183">
    <property type="entry name" value="Por_Secre_tail"/>
    <property type="match status" value="1"/>
</dbReference>
<comment type="caution">
    <text evidence="4">The sequence shown here is derived from an EMBL/GenBank/DDBJ whole genome shotgun (WGS) entry which is preliminary data.</text>
</comment>